<dbReference type="EMBL" id="BJMN01000011">
    <property type="protein sequence ID" value="GEB56286.1"/>
    <property type="molecule type" value="Genomic_DNA"/>
</dbReference>
<proteinExistence type="predicted"/>
<evidence type="ECO:0000313" key="2">
    <source>
        <dbReference type="Proteomes" id="UP000315226"/>
    </source>
</evidence>
<evidence type="ECO:0008006" key="3">
    <source>
        <dbReference type="Google" id="ProtNLM"/>
    </source>
</evidence>
<gene>
    <name evidence="1" type="ORF">SGA01_18910</name>
</gene>
<protein>
    <recommendedName>
        <fullName evidence="3">YwqJ-like deaminase</fullName>
    </recommendedName>
</protein>
<organism evidence="1 2">
    <name type="scientific">Streptomyces gardneri</name>
    <dbReference type="NCBI Taxonomy" id="66892"/>
    <lineage>
        <taxon>Bacteria</taxon>
        <taxon>Bacillati</taxon>
        <taxon>Actinomycetota</taxon>
        <taxon>Actinomycetes</taxon>
        <taxon>Kitasatosporales</taxon>
        <taxon>Streptomycetaceae</taxon>
        <taxon>Streptomyces</taxon>
    </lineage>
</organism>
<evidence type="ECO:0000313" key="1">
    <source>
        <dbReference type="EMBL" id="GEB56286.1"/>
    </source>
</evidence>
<dbReference type="OrthoDB" id="3872283at2"/>
<name>A0A4Y3REU4_9ACTN</name>
<sequence>MSDLIPGTAASLLIHGTITSHTSLTGDGEPHLHPAVQEFFDGLPPALREPFIGYCAESALVSDELFGWDRKRGDGRAAGLDEAVPHFAGAAIVARKIRPHGDPEHGTEAEVCRSCSALLDRLGITIIHDEA</sequence>
<dbReference type="Proteomes" id="UP000315226">
    <property type="component" value="Unassembled WGS sequence"/>
</dbReference>
<dbReference type="RefSeq" id="WP_141295161.1">
    <property type="nucleotide sequence ID" value="NZ_BJMN01000011.1"/>
</dbReference>
<accession>A0A4Y3REU4</accession>
<dbReference type="Pfam" id="PF14431">
    <property type="entry name" value="YwqJ-deaminase"/>
    <property type="match status" value="1"/>
</dbReference>
<reference evidence="1 2" key="1">
    <citation type="submission" date="2019-06" db="EMBL/GenBank/DDBJ databases">
        <title>Whole genome shotgun sequence of Streptomyces gardneri NBRC 12865.</title>
        <authorList>
            <person name="Hosoyama A."/>
            <person name="Uohara A."/>
            <person name="Ohji S."/>
            <person name="Ichikawa N."/>
        </authorList>
    </citation>
    <scope>NUCLEOTIDE SEQUENCE [LARGE SCALE GENOMIC DNA]</scope>
    <source>
        <strain evidence="1 2">NBRC 12865</strain>
    </source>
</reference>
<dbReference type="InterPro" id="IPR025968">
    <property type="entry name" value="YwqJ_deaminase"/>
</dbReference>
<comment type="caution">
    <text evidence="1">The sequence shown here is derived from an EMBL/GenBank/DDBJ whole genome shotgun (WGS) entry which is preliminary data.</text>
</comment>
<dbReference type="AlphaFoldDB" id="A0A4Y3REU4"/>
<keyword evidence="2" id="KW-1185">Reference proteome</keyword>